<keyword evidence="4" id="KW-0336">GPI-anchor</keyword>
<evidence type="ECO:0000256" key="9">
    <source>
        <dbReference type="ARBA" id="ARBA00024686"/>
    </source>
</evidence>
<dbReference type="PROSITE" id="PS50213">
    <property type="entry name" value="FAS1"/>
    <property type="match status" value="1"/>
</dbReference>
<proteinExistence type="inferred from homology"/>
<dbReference type="InterPro" id="IPR000782">
    <property type="entry name" value="FAS1_domain"/>
</dbReference>
<dbReference type="Gene3D" id="2.30.180.10">
    <property type="entry name" value="FAS1 domain"/>
    <property type="match status" value="1"/>
</dbReference>
<evidence type="ECO:0000256" key="10">
    <source>
        <dbReference type="SAM" id="MobiDB-lite"/>
    </source>
</evidence>
<dbReference type="SMART" id="SM00554">
    <property type="entry name" value="FAS1"/>
    <property type="match status" value="1"/>
</dbReference>
<dbReference type="InterPro" id="IPR045003">
    <property type="entry name" value="FLA_A"/>
</dbReference>
<dbReference type="FunFam" id="2.30.180.10:FF:000006">
    <property type="entry name" value="Fasciclin-like arabinogalactan protein 11"/>
    <property type="match status" value="1"/>
</dbReference>
<dbReference type="PANTHER" id="PTHR32077:SF65">
    <property type="entry name" value="FASCICLIN-LIKE ARABINOGALACTAN PROTEIN 11"/>
    <property type="match status" value="1"/>
</dbReference>
<dbReference type="GO" id="GO:0005886">
    <property type="term" value="C:plasma membrane"/>
    <property type="evidence" value="ECO:0007669"/>
    <property type="project" value="UniProtKB-SubCell"/>
</dbReference>
<keyword evidence="6" id="KW-0654">Proteoglycan</keyword>
<evidence type="ECO:0000256" key="2">
    <source>
        <dbReference type="ARBA" id="ARBA00007843"/>
    </source>
</evidence>
<dbReference type="Pfam" id="PF02469">
    <property type="entry name" value="Fasciclin"/>
    <property type="match status" value="1"/>
</dbReference>
<dbReference type="GO" id="GO:0098552">
    <property type="term" value="C:side of membrane"/>
    <property type="evidence" value="ECO:0007669"/>
    <property type="project" value="UniProtKB-KW"/>
</dbReference>
<evidence type="ECO:0000256" key="11">
    <source>
        <dbReference type="SAM" id="SignalP"/>
    </source>
</evidence>
<dbReference type="GO" id="GO:0009834">
    <property type="term" value="P:plant-type secondary cell wall biogenesis"/>
    <property type="evidence" value="ECO:0007669"/>
    <property type="project" value="UniProtKB-ARBA"/>
</dbReference>
<feature type="domain" description="FAS1" evidence="12">
    <location>
        <begin position="34"/>
        <end position="177"/>
    </location>
</feature>
<dbReference type="InterPro" id="IPR036378">
    <property type="entry name" value="FAS1_dom_sf"/>
</dbReference>
<evidence type="ECO:0000313" key="13">
    <source>
        <dbReference type="EMBL" id="RVW80236.1"/>
    </source>
</evidence>
<comment type="caution">
    <text evidence="13">The sequence shown here is derived from an EMBL/GenBank/DDBJ whole genome shotgun (WGS) entry which is preliminary data.</text>
</comment>
<keyword evidence="3" id="KW-1003">Cell membrane</keyword>
<feature type="compositionally biased region" description="Low complexity" evidence="10">
    <location>
        <begin position="195"/>
        <end position="209"/>
    </location>
</feature>
<keyword evidence="8" id="KW-0325">Glycoprotein</keyword>
<keyword evidence="4" id="KW-0449">Lipoprotein</keyword>
<evidence type="ECO:0000256" key="6">
    <source>
        <dbReference type="ARBA" id="ARBA00022974"/>
    </source>
</evidence>
<dbReference type="AlphaFoldDB" id="A0A438H6P4"/>
<keyword evidence="7" id="KW-0472">Membrane</keyword>
<feature type="compositionally biased region" description="Pro residues" evidence="10">
    <location>
        <begin position="185"/>
        <end position="194"/>
    </location>
</feature>
<dbReference type="Proteomes" id="UP000288805">
    <property type="component" value="Unassembled WGS sequence"/>
</dbReference>
<evidence type="ECO:0000256" key="5">
    <source>
        <dbReference type="ARBA" id="ARBA00022729"/>
    </source>
</evidence>
<keyword evidence="5 11" id="KW-0732">Signal</keyword>
<evidence type="ECO:0000256" key="4">
    <source>
        <dbReference type="ARBA" id="ARBA00022622"/>
    </source>
</evidence>
<organism evidence="13 14">
    <name type="scientific">Vitis vinifera</name>
    <name type="common">Grape</name>
    <dbReference type="NCBI Taxonomy" id="29760"/>
    <lineage>
        <taxon>Eukaryota</taxon>
        <taxon>Viridiplantae</taxon>
        <taxon>Streptophyta</taxon>
        <taxon>Embryophyta</taxon>
        <taxon>Tracheophyta</taxon>
        <taxon>Spermatophyta</taxon>
        <taxon>Magnoliopsida</taxon>
        <taxon>eudicotyledons</taxon>
        <taxon>Gunneridae</taxon>
        <taxon>Pentapetalae</taxon>
        <taxon>rosids</taxon>
        <taxon>Vitales</taxon>
        <taxon>Vitaceae</taxon>
        <taxon>Viteae</taxon>
        <taxon>Vitis</taxon>
    </lineage>
</organism>
<evidence type="ECO:0000313" key="14">
    <source>
        <dbReference type="Proteomes" id="UP000288805"/>
    </source>
</evidence>
<name>A0A438H6P4_VITVI</name>
<evidence type="ECO:0000256" key="7">
    <source>
        <dbReference type="ARBA" id="ARBA00023136"/>
    </source>
</evidence>
<accession>A0A438H6P4</accession>
<evidence type="ECO:0000259" key="12">
    <source>
        <dbReference type="PROSITE" id="PS50213"/>
    </source>
</evidence>
<sequence length="239" mass="25578">MLKQPLSTLLLIFFLHCTPASGQSSAPAPAPSGPINIVSVLKKSGKYTTFIRLLKSTQIDDQINSQLNDLNQGLTVFAPTDSAFSNLKPGMLNSLTDQQKFQLVQFHVVPSFLSIPQFQTVSNPLRTQAGGGTAQFPLNITMTGNQVNMTTGLVNTSLTNTVYTDGQLAVYEIDQVLLAEGLFRPPAPAPPPKTSDPSDAPSGSNGASDDSSDAKDRPHYAQKLVSFGVAVIVILHLWL</sequence>
<gene>
    <name evidence="13" type="primary">FLA11_14</name>
    <name evidence="13" type="ORF">CK203_044741</name>
</gene>
<comment type="subcellular location">
    <subcellularLocation>
        <location evidence="1">Cell membrane</location>
        <topology evidence="1">Lipid-anchor</topology>
        <topology evidence="1">GPI-anchor</topology>
    </subcellularLocation>
</comment>
<comment type="similarity">
    <text evidence="2">Belongs to the fasciclin-like AGP family.</text>
</comment>
<protein>
    <submittedName>
        <fullName evidence="13">Fasciclin-like arabinogalactan protein 11</fullName>
    </submittedName>
</protein>
<dbReference type="SUPFAM" id="SSF82153">
    <property type="entry name" value="FAS1 domain"/>
    <property type="match status" value="1"/>
</dbReference>
<feature type="chain" id="PRO_5019402500" evidence="11">
    <location>
        <begin position="23"/>
        <end position="239"/>
    </location>
</feature>
<feature type="region of interest" description="Disordered" evidence="10">
    <location>
        <begin position="182"/>
        <end position="217"/>
    </location>
</feature>
<comment type="function">
    <text evidence="9">May be a cell surface adhesion protein.</text>
</comment>
<feature type="signal peptide" evidence="11">
    <location>
        <begin position="1"/>
        <end position="22"/>
    </location>
</feature>
<reference evidence="13 14" key="1">
    <citation type="journal article" date="2018" name="PLoS Genet.">
        <title>Population sequencing reveals clonal diversity and ancestral inbreeding in the grapevine cultivar Chardonnay.</title>
        <authorList>
            <person name="Roach M.J."/>
            <person name="Johnson D.L."/>
            <person name="Bohlmann J."/>
            <person name="van Vuuren H.J."/>
            <person name="Jones S.J."/>
            <person name="Pretorius I.S."/>
            <person name="Schmidt S.A."/>
            <person name="Borneman A.R."/>
        </authorList>
    </citation>
    <scope>NUCLEOTIDE SEQUENCE [LARGE SCALE GENOMIC DNA]</scope>
    <source>
        <strain evidence="14">cv. Chardonnay</strain>
        <tissue evidence="13">Leaf</tissue>
    </source>
</reference>
<dbReference type="PANTHER" id="PTHR32077">
    <property type="entry name" value="FASCICLIN-LIKE ARABINOGALACTAN PROTEIN"/>
    <property type="match status" value="1"/>
</dbReference>
<evidence type="ECO:0000256" key="8">
    <source>
        <dbReference type="ARBA" id="ARBA00023180"/>
    </source>
</evidence>
<evidence type="ECO:0000256" key="3">
    <source>
        <dbReference type="ARBA" id="ARBA00022475"/>
    </source>
</evidence>
<dbReference type="EMBL" id="QGNW01000268">
    <property type="protein sequence ID" value="RVW80236.1"/>
    <property type="molecule type" value="Genomic_DNA"/>
</dbReference>
<evidence type="ECO:0000256" key="1">
    <source>
        <dbReference type="ARBA" id="ARBA00004609"/>
    </source>
</evidence>